<dbReference type="InterPro" id="IPR007712">
    <property type="entry name" value="RelE/ParE_toxin"/>
</dbReference>
<evidence type="ECO:0000313" key="4">
    <source>
        <dbReference type="Proteomes" id="UP000510888"/>
    </source>
</evidence>
<gene>
    <name evidence="3" type="ORF">PPGU16_80170</name>
</gene>
<dbReference type="Gene3D" id="3.30.2310.20">
    <property type="entry name" value="RelE-like"/>
    <property type="match status" value="1"/>
</dbReference>
<accession>A0A7I8C4V9</accession>
<dbReference type="Pfam" id="PF05016">
    <property type="entry name" value="ParE_toxin"/>
    <property type="match status" value="1"/>
</dbReference>
<dbReference type="Proteomes" id="UP000510888">
    <property type="component" value="Plasmid PPGU16_p2"/>
</dbReference>
<dbReference type="InterPro" id="IPR035093">
    <property type="entry name" value="RelE/ParE_toxin_dom_sf"/>
</dbReference>
<geneLocation type="plasmid" evidence="3 4">
    <name>PPGU16_p2</name>
</geneLocation>
<keyword evidence="4" id="KW-1185">Reference proteome</keyword>
<evidence type="ECO:0000313" key="3">
    <source>
        <dbReference type="EMBL" id="BCF94950.1"/>
    </source>
</evidence>
<evidence type="ECO:0000256" key="1">
    <source>
        <dbReference type="ARBA" id="ARBA00006226"/>
    </source>
</evidence>
<keyword evidence="3" id="KW-0614">Plasmid</keyword>
<sequence>MKSQPVVPTRQAQQDLETGIDYYLFEEGSETAALGFIAAVEEAFQRLGKNPVMGSPRYAYELDLPGLRSWPLKRYPHLVFYVERDDYVEIWRVINGVRDIPVWLLNENG</sequence>
<name>A0A7I8C4V9_9BURK</name>
<reference evidence="3 4" key="1">
    <citation type="journal article" date="2020" name="Genes (Basel)">
        <title>Genomic Comparison of Insect Gut Symbionts from Divergent Burkholderia Subclades.</title>
        <authorList>
            <person name="Takeshita K."/>
            <person name="Kikuchi Y."/>
        </authorList>
    </citation>
    <scope>NUCLEOTIDE SEQUENCE [LARGE SCALE GENOMIC DNA]</scope>
    <source>
        <strain evidence="3 4">PGU16</strain>
        <plasmid evidence="3 4">PPGU16_p2</plasmid>
    </source>
</reference>
<evidence type="ECO:0000256" key="2">
    <source>
        <dbReference type="ARBA" id="ARBA00022649"/>
    </source>
</evidence>
<proteinExistence type="inferred from homology"/>
<dbReference type="KEGG" id="plad:PPGU16_80170"/>
<protein>
    <submittedName>
        <fullName evidence="3">Plasmid stabilization protein</fullName>
    </submittedName>
</protein>
<dbReference type="InterPro" id="IPR051803">
    <property type="entry name" value="TA_system_RelE-like_toxin"/>
</dbReference>
<comment type="similarity">
    <text evidence="1">Belongs to the RelE toxin family.</text>
</comment>
<dbReference type="PANTHER" id="PTHR33755:SF8">
    <property type="entry name" value="TOXIN PARE2"/>
    <property type="match status" value="1"/>
</dbReference>
<dbReference type="EMBL" id="AP023177">
    <property type="protein sequence ID" value="BCF94950.1"/>
    <property type="molecule type" value="Genomic_DNA"/>
</dbReference>
<dbReference type="PANTHER" id="PTHR33755">
    <property type="entry name" value="TOXIN PARE1-RELATED"/>
    <property type="match status" value="1"/>
</dbReference>
<dbReference type="AlphaFoldDB" id="A0A7I8C4V9"/>
<organism evidence="3 4">
    <name type="scientific">Paraburkholderia largidicola</name>
    <dbReference type="NCBI Taxonomy" id="3014751"/>
    <lineage>
        <taxon>Bacteria</taxon>
        <taxon>Pseudomonadati</taxon>
        <taxon>Pseudomonadota</taxon>
        <taxon>Betaproteobacteria</taxon>
        <taxon>Burkholderiales</taxon>
        <taxon>Burkholderiaceae</taxon>
        <taxon>Paraburkholderia</taxon>
    </lineage>
</organism>
<keyword evidence="2" id="KW-1277">Toxin-antitoxin system</keyword>
<dbReference type="RefSeq" id="WP_180727650.1">
    <property type="nucleotide sequence ID" value="NZ_AP023177.1"/>
</dbReference>